<evidence type="ECO:0000313" key="2">
    <source>
        <dbReference type="EMBL" id="KZT62882.1"/>
    </source>
</evidence>
<dbReference type="SUPFAM" id="SSF48464">
    <property type="entry name" value="ENTH/VHS domain"/>
    <property type="match status" value="1"/>
</dbReference>
<dbReference type="STRING" id="1353952.A0A165KA58"/>
<dbReference type="InterPro" id="IPR008942">
    <property type="entry name" value="ENTH_VHS"/>
</dbReference>
<reference evidence="2 3" key="1">
    <citation type="journal article" date="2016" name="Mol. Biol. Evol.">
        <title>Comparative Genomics of Early-Diverging Mushroom-Forming Fungi Provides Insights into the Origins of Lignocellulose Decay Capabilities.</title>
        <authorList>
            <person name="Nagy L.G."/>
            <person name="Riley R."/>
            <person name="Tritt A."/>
            <person name="Adam C."/>
            <person name="Daum C."/>
            <person name="Floudas D."/>
            <person name="Sun H."/>
            <person name="Yadav J.S."/>
            <person name="Pangilinan J."/>
            <person name="Larsson K.H."/>
            <person name="Matsuura K."/>
            <person name="Barry K."/>
            <person name="Labutti K."/>
            <person name="Kuo R."/>
            <person name="Ohm R.A."/>
            <person name="Bhattacharya S.S."/>
            <person name="Shirouzu T."/>
            <person name="Yoshinaga Y."/>
            <person name="Martin F.M."/>
            <person name="Grigoriev I.V."/>
            <person name="Hibbett D.S."/>
        </authorList>
    </citation>
    <scope>NUCLEOTIDE SEQUENCE [LARGE SCALE GENOMIC DNA]</scope>
    <source>
        <strain evidence="2 3">HHB12733</strain>
    </source>
</reference>
<dbReference type="AlphaFoldDB" id="A0A165KA58"/>
<dbReference type="Gene3D" id="1.25.40.90">
    <property type="match status" value="1"/>
</dbReference>
<dbReference type="EMBL" id="KV423914">
    <property type="protein sequence ID" value="KZT62882.1"/>
    <property type="molecule type" value="Genomic_DNA"/>
</dbReference>
<dbReference type="InParanoid" id="A0A165KA58"/>
<keyword evidence="3" id="KW-1185">Reference proteome</keyword>
<feature type="domain" description="CID" evidence="1">
    <location>
        <begin position="108"/>
        <end position="188"/>
    </location>
</feature>
<protein>
    <recommendedName>
        <fullName evidence="1">CID domain-containing protein</fullName>
    </recommendedName>
</protein>
<proteinExistence type="predicted"/>
<dbReference type="PROSITE" id="PS51391">
    <property type="entry name" value="CID"/>
    <property type="match status" value="1"/>
</dbReference>
<organism evidence="2 3">
    <name type="scientific">Calocera cornea HHB12733</name>
    <dbReference type="NCBI Taxonomy" id="1353952"/>
    <lineage>
        <taxon>Eukaryota</taxon>
        <taxon>Fungi</taxon>
        <taxon>Dikarya</taxon>
        <taxon>Basidiomycota</taxon>
        <taxon>Agaricomycotina</taxon>
        <taxon>Dacrymycetes</taxon>
        <taxon>Dacrymycetales</taxon>
        <taxon>Dacrymycetaceae</taxon>
        <taxon>Calocera</taxon>
    </lineage>
</organism>
<dbReference type="InterPro" id="IPR006569">
    <property type="entry name" value="CID_dom"/>
</dbReference>
<sequence>MRPDGGGYDATHLSAPNHHRRNCIATCLTSVRRRLPIERSPSNRESVLLSCLCAREGLGSWTTQQMSTTMYQHPGYAQPGYPQQQYPQGYLPPQAAPYYGQPQYNAYDPAAFHAFYREQLRQLVQNSRPVIQQLTQLAIENLGRMGRVVADSIAEYIRNVSIVSSFLRYPQVDTSTLVPPALRRSTIA</sequence>
<accession>A0A165KA58</accession>
<evidence type="ECO:0000313" key="3">
    <source>
        <dbReference type="Proteomes" id="UP000076842"/>
    </source>
</evidence>
<gene>
    <name evidence="2" type="ORF">CALCODRAFT_3783</name>
</gene>
<dbReference type="Proteomes" id="UP000076842">
    <property type="component" value="Unassembled WGS sequence"/>
</dbReference>
<name>A0A165KA58_9BASI</name>
<evidence type="ECO:0000259" key="1">
    <source>
        <dbReference type="PROSITE" id="PS51391"/>
    </source>
</evidence>